<organism evidence="2 4">
    <name type="scientific">Haemonchus contortus</name>
    <name type="common">Barber pole worm</name>
    <dbReference type="NCBI Taxonomy" id="6289"/>
    <lineage>
        <taxon>Eukaryota</taxon>
        <taxon>Metazoa</taxon>
        <taxon>Ecdysozoa</taxon>
        <taxon>Nematoda</taxon>
        <taxon>Chromadorea</taxon>
        <taxon>Rhabditida</taxon>
        <taxon>Rhabditina</taxon>
        <taxon>Rhabditomorpha</taxon>
        <taxon>Strongyloidea</taxon>
        <taxon>Trichostrongylidae</taxon>
        <taxon>Haemonchus</taxon>
    </lineage>
</organism>
<evidence type="ECO:0000256" key="1">
    <source>
        <dbReference type="SAM" id="MobiDB-lite"/>
    </source>
</evidence>
<evidence type="ECO:0000313" key="3">
    <source>
        <dbReference type="WBParaSite" id="HCON_00095470-00001"/>
    </source>
</evidence>
<dbReference type="OrthoDB" id="5898112at2759"/>
<keyword evidence="2" id="KW-1185">Reference proteome</keyword>
<name>A0A7I4YZK6_HAECO</name>
<dbReference type="AlphaFoldDB" id="A0A7I4YZK6"/>
<reference evidence="3 4" key="1">
    <citation type="submission" date="2020-12" db="UniProtKB">
        <authorList>
            <consortium name="WormBaseParasite"/>
        </authorList>
    </citation>
    <scope>IDENTIFICATION</scope>
    <source>
        <strain evidence="3 4">MHco3</strain>
    </source>
</reference>
<dbReference type="Proteomes" id="UP000025227">
    <property type="component" value="Unplaced"/>
</dbReference>
<protein>
    <submittedName>
        <fullName evidence="3 4">Clathrin light chain</fullName>
    </submittedName>
</protein>
<sequence>MNSEITNAENAESVGIDTTMEHSESAPQPLNDWDDIGDQVRSMERGFAPAVAGNPNTAPTAGAERVAKYDRWASLNPNSQVVKIV</sequence>
<feature type="compositionally biased region" description="Polar residues" evidence="1">
    <location>
        <begin position="1"/>
        <end position="10"/>
    </location>
</feature>
<feature type="region of interest" description="Disordered" evidence="1">
    <location>
        <begin position="1"/>
        <end position="36"/>
    </location>
</feature>
<dbReference type="WBParaSite" id="HCON_00162150-00001">
    <property type="protein sequence ID" value="HCON_00162150-00001"/>
    <property type="gene ID" value="HCON_00162150"/>
</dbReference>
<accession>A0A7I4YGV0</accession>
<accession>A0A7I4YZK6</accession>
<evidence type="ECO:0000313" key="4">
    <source>
        <dbReference type="WBParaSite" id="HCON_00162150-00001"/>
    </source>
</evidence>
<dbReference type="WBParaSite" id="HCON_00095470-00001">
    <property type="protein sequence ID" value="HCON_00095470-00001"/>
    <property type="gene ID" value="HCON_00095470"/>
</dbReference>
<proteinExistence type="predicted"/>
<evidence type="ECO:0000313" key="2">
    <source>
        <dbReference type="Proteomes" id="UP000025227"/>
    </source>
</evidence>